<accession>A0ACB9IVC1</accession>
<sequence>MYFGTSSTAKSSGSGIALFSGHSHEEDNSNGCGGHTCFTASGSGSHHQHPSRNHTSTSSANQTAIAKIAEDHVALFSSCMLSYENFIGGKLTDPKTIEEDFNQVDPYDMKDMDIQWNMAMILRRAKLSHPDRWRNHWGGTCRLFMSTRLTKLKYINRQIFISNIQTKPNPRKKHNCNT</sequence>
<comment type="caution">
    <text evidence="1">The sequence shown here is derived from an EMBL/GenBank/DDBJ whole genome shotgun (WGS) entry which is preliminary data.</text>
</comment>
<evidence type="ECO:0000313" key="2">
    <source>
        <dbReference type="Proteomes" id="UP001056120"/>
    </source>
</evidence>
<proteinExistence type="predicted"/>
<dbReference type="EMBL" id="CM042024">
    <property type="protein sequence ID" value="KAI3811002.1"/>
    <property type="molecule type" value="Genomic_DNA"/>
</dbReference>
<evidence type="ECO:0000313" key="1">
    <source>
        <dbReference type="EMBL" id="KAI3811002.1"/>
    </source>
</evidence>
<reference evidence="2" key="1">
    <citation type="journal article" date="2022" name="Mol. Ecol. Resour.">
        <title>The genomes of chicory, endive, great burdock and yacon provide insights into Asteraceae palaeo-polyploidization history and plant inulin production.</title>
        <authorList>
            <person name="Fan W."/>
            <person name="Wang S."/>
            <person name="Wang H."/>
            <person name="Wang A."/>
            <person name="Jiang F."/>
            <person name="Liu H."/>
            <person name="Zhao H."/>
            <person name="Xu D."/>
            <person name="Zhang Y."/>
        </authorList>
    </citation>
    <scope>NUCLEOTIDE SEQUENCE [LARGE SCALE GENOMIC DNA]</scope>
    <source>
        <strain evidence="2">cv. Yunnan</strain>
    </source>
</reference>
<protein>
    <submittedName>
        <fullName evidence="1">Uncharacterized protein</fullName>
    </submittedName>
</protein>
<reference evidence="1 2" key="2">
    <citation type="journal article" date="2022" name="Mol. Ecol. Resour.">
        <title>The genomes of chicory, endive, great burdock and yacon provide insights into Asteraceae paleo-polyploidization history and plant inulin production.</title>
        <authorList>
            <person name="Fan W."/>
            <person name="Wang S."/>
            <person name="Wang H."/>
            <person name="Wang A."/>
            <person name="Jiang F."/>
            <person name="Liu H."/>
            <person name="Zhao H."/>
            <person name="Xu D."/>
            <person name="Zhang Y."/>
        </authorList>
    </citation>
    <scope>NUCLEOTIDE SEQUENCE [LARGE SCALE GENOMIC DNA]</scope>
    <source>
        <strain evidence="2">cv. Yunnan</strain>
        <tissue evidence="1">Leaves</tissue>
    </source>
</reference>
<dbReference type="Proteomes" id="UP001056120">
    <property type="component" value="Linkage Group LG07"/>
</dbReference>
<name>A0ACB9IVC1_9ASTR</name>
<organism evidence="1 2">
    <name type="scientific">Smallanthus sonchifolius</name>
    <dbReference type="NCBI Taxonomy" id="185202"/>
    <lineage>
        <taxon>Eukaryota</taxon>
        <taxon>Viridiplantae</taxon>
        <taxon>Streptophyta</taxon>
        <taxon>Embryophyta</taxon>
        <taxon>Tracheophyta</taxon>
        <taxon>Spermatophyta</taxon>
        <taxon>Magnoliopsida</taxon>
        <taxon>eudicotyledons</taxon>
        <taxon>Gunneridae</taxon>
        <taxon>Pentapetalae</taxon>
        <taxon>asterids</taxon>
        <taxon>campanulids</taxon>
        <taxon>Asterales</taxon>
        <taxon>Asteraceae</taxon>
        <taxon>Asteroideae</taxon>
        <taxon>Heliantheae alliance</taxon>
        <taxon>Millerieae</taxon>
        <taxon>Smallanthus</taxon>
    </lineage>
</organism>
<keyword evidence="2" id="KW-1185">Reference proteome</keyword>
<gene>
    <name evidence="1" type="ORF">L1987_20716</name>
</gene>